<keyword evidence="1" id="KW-0548">Nucleotidyltransferase</keyword>
<dbReference type="OrthoDB" id="10056483at2759"/>
<dbReference type="PANTHER" id="PTHR33332">
    <property type="entry name" value="REVERSE TRANSCRIPTASE DOMAIN-CONTAINING PROTEIN"/>
    <property type="match status" value="1"/>
</dbReference>
<evidence type="ECO:0000313" key="1">
    <source>
        <dbReference type="EMBL" id="PKU39018.1"/>
    </source>
</evidence>
<dbReference type="GO" id="GO:0003964">
    <property type="term" value="F:RNA-directed DNA polymerase activity"/>
    <property type="evidence" value="ECO:0007669"/>
    <property type="project" value="UniProtKB-KW"/>
</dbReference>
<keyword evidence="1" id="KW-0808">Transferase</keyword>
<name>A0A2I0TYY6_LIMLA</name>
<proteinExistence type="predicted"/>
<gene>
    <name evidence="1" type="ORF">llap_10668</name>
</gene>
<dbReference type="EMBL" id="KZ506594">
    <property type="protein sequence ID" value="PKU39018.1"/>
    <property type="molecule type" value="Genomic_DNA"/>
</dbReference>
<organism evidence="1 2">
    <name type="scientific">Limosa lapponica baueri</name>
    <dbReference type="NCBI Taxonomy" id="1758121"/>
    <lineage>
        <taxon>Eukaryota</taxon>
        <taxon>Metazoa</taxon>
        <taxon>Chordata</taxon>
        <taxon>Craniata</taxon>
        <taxon>Vertebrata</taxon>
        <taxon>Euteleostomi</taxon>
        <taxon>Archelosauria</taxon>
        <taxon>Archosauria</taxon>
        <taxon>Dinosauria</taxon>
        <taxon>Saurischia</taxon>
        <taxon>Theropoda</taxon>
        <taxon>Coelurosauria</taxon>
        <taxon>Aves</taxon>
        <taxon>Neognathae</taxon>
        <taxon>Neoaves</taxon>
        <taxon>Charadriiformes</taxon>
        <taxon>Scolopacidae</taxon>
        <taxon>Limosa</taxon>
    </lineage>
</organism>
<evidence type="ECO:0000313" key="2">
    <source>
        <dbReference type="Proteomes" id="UP000233556"/>
    </source>
</evidence>
<reference evidence="2" key="1">
    <citation type="submission" date="2017-11" db="EMBL/GenBank/DDBJ databases">
        <authorList>
            <person name="Lima N.C."/>
            <person name="Parody-Merino A.M."/>
            <person name="Battley P.F."/>
            <person name="Fidler A.E."/>
            <person name="Prosdocimi F."/>
        </authorList>
    </citation>
    <scope>NUCLEOTIDE SEQUENCE [LARGE SCALE GENOMIC DNA]</scope>
</reference>
<accession>A0A2I0TYY6</accession>
<keyword evidence="2" id="KW-1185">Reference proteome</keyword>
<protein>
    <submittedName>
        <fullName evidence="1">Rna-directed dna polymerase from mobile element jockey-like</fullName>
    </submittedName>
</protein>
<dbReference type="Proteomes" id="UP000233556">
    <property type="component" value="Unassembled WGS sequence"/>
</dbReference>
<sequence>MNKELLDKLKSKKEAYRGRKQGWLGWVEYRKSVQVARIEIKQGKVQIELNLIRDIKDNKKNFYKGQWSSVGLVLFNIFVGDMDNGIECTLSKFADDTKLCGLVNTLEGRAAIQKDPDRLERWACVTLLKFNQAKCKVLHLGHDNPRHKYRLGREWIESSPEEKEGLVDKKLMFLPFYYMRRNQCLSARR</sequence>
<reference evidence="2" key="2">
    <citation type="submission" date="2017-12" db="EMBL/GenBank/DDBJ databases">
        <title>Genome sequence of the Bar-tailed Godwit (Limosa lapponica baueri).</title>
        <authorList>
            <person name="Lima N.C.B."/>
            <person name="Parody-Merino A.M."/>
            <person name="Battley P.F."/>
            <person name="Fidler A.E."/>
            <person name="Prosdocimi F."/>
        </authorList>
    </citation>
    <scope>NUCLEOTIDE SEQUENCE [LARGE SCALE GENOMIC DNA]</scope>
</reference>
<dbReference type="AlphaFoldDB" id="A0A2I0TYY6"/>
<keyword evidence="1" id="KW-0695">RNA-directed DNA polymerase</keyword>